<gene>
    <name evidence="1" type="ORF">JI435_005310</name>
</gene>
<proteinExistence type="predicted"/>
<evidence type="ECO:0000313" key="1">
    <source>
        <dbReference type="EMBL" id="QRC91027.1"/>
    </source>
</evidence>
<protein>
    <submittedName>
        <fullName evidence="1">Uncharacterized protein</fullName>
    </submittedName>
</protein>
<dbReference type="KEGG" id="pno:SNOG_00531"/>
<name>A0A7U2ER11_PHANO</name>
<dbReference type="EMBL" id="CP069023">
    <property type="protein sequence ID" value="QRC91027.1"/>
    <property type="molecule type" value="Genomic_DNA"/>
</dbReference>
<evidence type="ECO:0000313" key="2">
    <source>
        <dbReference type="Proteomes" id="UP000663193"/>
    </source>
</evidence>
<dbReference type="OMA" id="QEMRIIP"/>
<sequence length="233" mass="27265">MVKKVSRHSLHDCLKSIRQGDTRCRTCAKIYQRGRNNGLPGYCPTHGGDRTKEMTALRRNDSLPSHCPTHTKEQDKEMTVLGKIAVEMQDWFHQKSVKRYEERHGRLQRLEGLTDGEAWMWTRTRAAWLQCGHSLRDIGPHWWGHWFASEDDPNFLQISDIQKMMFNPEDHYGFRHCVFVVLLHSGHRYVVDPTGFQFGPQWPLVCPLEEYTSGFMHQFPEARNVQYLPLGTD</sequence>
<dbReference type="RefSeq" id="XP_001791215.1">
    <property type="nucleotide sequence ID" value="XM_001791163.1"/>
</dbReference>
<organism evidence="1 2">
    <name type="scientific">Phaeosphaeria nodorum (strain SN15 / ATCC MYA-4574 / FGSC 10173)</name>
    <name type="common">Glume blotch fungus</name>
    <name type="synonym">Parastagonospora nodorum</name>
    <dbReference type="NCBI Taxonomy" id="321614"/>
    <lineage>
        <taxon>Eukaryota</taxon>
        <taxon>Fungi</taxon>
        <taxon>Dikarya</taxon>
        <taxon>Ascomycota</taxon>
        <taxon>Pezizomycotina</taxon>
        <taxon>Dothideomycetes</taxon>
        <taxon>Pleosporomycetidae</taxon>
        <taxon>Pleosporales</taxon>
        <taxon>Pleosporineae</taxon>
        <taxon>Phaeosphaeriaceae</taxon>
        <taxon>Parastagonospora</taxon>
    </lineage>
</organism>
<dbReference type="Proteomes" id="UP000663193">
    <property type="component" value="Chromosome 1"/>
</dbReference>
<accession>A0A7U2ER11</accession>
<dbReference type="AlphaFoldDB" id="A0A7U2ER11"/>
<keyword evidence="2" id="KW-1185">Reference proteome</keyword>
<dbReference type="OrthoDB" id="3791448at2759"/>
<dbReference type="VEuPathDB" id="FungiDB:JI435_005310"/>
<reference evidence="2" key="1">
    <citation type="journal article" date="2021" name="BMC Genomics">
        <title>Chromosome-level genome assembly and manually-curated proteome of model necrotroph Parastagonospora nodorum Sn15 reveals a genome-wide trove of candidate effector homologs, and redundancy of virulence-related functions within an accessory chromosome.</title>
        <authorList>
            <person name="Bertazzoni S."/>
            <person name="Jones D.A.B."/>
            <person name="Phan H.T."/>
            <person name="Tan K.-C."/>
            <person name="Hane J.K."/>
        </authorList>
    </citation>
    <scope>NUCLEOTIDE SEQUENCE [LARGE SCALE GENOMIC DNA]</scope>
    <source>
        <strain evidence="2">SN15 / ATCC MYA-4574 / FGSC 10173)</strain>
    </source>
</reference>